<feature type="chain" id="PRO_5031272557" description="DUF4124 domain-containing protein" evidence="2">
    <location>
        <begin position="20"/>
        <end position="160"/>
    </location>
</feature>
<proteinExistence type="predicted"/>
<evidence type="ECO:0000256" key="2">
    <source>
        <dbReference type="SAM" id="SignalP"/>
    </source>
</evidence>
<dbReference type="Proteomes" id="UP000518892">
    <property type="component" value="Unassembled WGS sequence"/>
</dbReference>
<protein>
    <recommendedName>
        <fullName evidence="5">DUF4124 domain-containing protein</fullName>
    </recommendedName>
</protein>
<evidence type="ECO:0000256" key="1">
    <source>
        <dbReference type="SAM" id="MobiDB-lite"/>
    </source>
</evidence>
<accession>A0A7W5ET30</accession>
<evidence type="ECO:0000313" key="3">
    <source>
        <dbReference type="EMBL" id="MBB3230933.1"/>
    </source>
</evidence>
<organism evidence="3 4">
    <name type="scientific">Halomonas stenophila</name>
    <dbReference type="NCBI Taxonomy" id="795312"/>
    <lineage>
        <taxon>Bacteria</taxon>
        <taxon>Pseudomonadati</taxon>
        <taxon>Pseudomonadota</taxon>
        <taxon>Gammaproteobacteria</taxon>
        <taxon>Oceanospirillales</taxon>
        <taxon>Halomonadaceae</taxon>
        <taxon>Halomonas</taxon>
    </lineage>
</organism>
<comment type="caution">
    <text evidence="3">The sequence shown here is derived from an EMBL/GenBank/DDBJ whole genome shotgun (WGS) entry which is preliminary data.</text>
</comment>
<dbReference type="AlphaFoldDB" id="A0A7W5ET30"/>
<feature type="region of interest" description="Disordered" evidence="1">
    <location>
        <begin position="54"/>
        <end position="79"/>
    </location>
</feature>
<gene>
    <name evidence="3" type="ORF">FHR97_001785</name>
</gene>
<sequence>MKWPWVALLVAGLPLSAQGQVYRCDDDGGPRYQASPCPRGERLHEDDAITTYPAPDLSAFPSLPGAAPPPARSEGRSTRDYLSALDRRNAKARAHGRGHLVAGMSENQALTILGTPDHVGRVTHADGETCKTLRWDDPPFVDGRHRATLCNGEVVRHSRR</sequence>
<evidence type="ECO:0000313" key="4">
    <source>
        <dbReference type="Proteomes" id="UP000518892"/>
    </source>
</evidence>
<keyword evidence="4" id="KW-1185">Reference proteome</keyword>
<reference evidence="3 4" key="1">
    <citation type="submission" date="2020-08" db="EMBL/GenBank/DDBJ databases">
        <title>Genomic Encyclopedia of Type Strains, Phase III (KMG-III): the genomes of soil and plant-associated and newly described type strains.</title>
        <authorList>
            <person name="Whitman W."/>
        </authorList>
    </citation>
    <scope>NUCLEOTIDE SEQUENCE [LARGE SCALE GENOMIC DNA]</scope>
    <source>
        <strain evidence="3 4">CECT 7744</strain>
    </source>
</reference>
<evidence type="ECO:0008006" key="5">
    <source>
        <dbReference type="Google" id="ProtNLM"/>
    </source>
</evidence>
<name>A0A7W5ET30_9GAMM</name>
<dbReference type="RefSeq" id="WP_183383435.1">
    <property type="nucleotide sequence ID" value="NZ_JACHXR010000004.1"/>
</dbReference>
<feature type="signal peptide" evidence="2">
    <location>
        <begin position="1"/>
        <end position="19"/>
    </location>
</feature>
<keyword evidence="2" id="KW-0732">Signal</keyword>
<dbReference type="EMBL" id="JACHXR010000004">
    <property type="protein sequence ID" value="MBB3230933.1"/>
    <property type="molecule type" value="Genomic_DNA"/>
</dbReference>